<evidence type="ECO:0000256" key="3">
    <source>
        <dbReference type="ARBA" id="ARBA00022691"/>
    </source>
</evidence>
<evidence type="ECO:0000313" key="6">
    <source>
        <dbReference type="EMBL" id="WWC73234.1"/>
    </source>
</evidence>
<keyword evidence="7" id="KW-1185">Reference proteome</keyword>
<dbReference type="OrthoDB" id="5954793at2759"/>
<protein>
    <recommendedName>
        <fullName evidence="8">25S rRNA adenine-N(1) methyltransferase</fullName>
    </recommendedName>
</protein>
<gene>
    <name evidence="5" type="ORF">I206_05255</name>
    <name evidence="6" type="ORF">I206_107200</name>
</gene>
<dbReference type="PANTHER" id="PTHR21008">
    <property type="entry name" value="S-ADENOSYLMETHIONINE SENSOR UPSTREAM OF MTORC1-RELATED"/>
    <property type="match status" value="1"/>
</dbReference>
<dbReference type="Proteomes" id="UP000094020">
    <property type="component" value="Chromosome 10"/>
</dbReference>
<dbReference type="Pfam" id="PF11968">
    <property type="entry name" value="Bmt2"/>
    <property type="match status" value="1"/>
</dbReference>
<evidence type="ECO:0000313" key="7">
    <source>
        <dbReference type="Proteomes" id="UP000094020"/>
    </source>
</evidence>
<dbReference type="InterPro" id="IPR021867">
    <property type="entry name" value="Bmt2/SAMTOR"/>
</dbReference>
<evidence type="ECO:0000256" key="4">
    <source>
        <dbReference type="SAM" id="MobiDB-lite"/>
    </source>
</evidence>
<dbReference type="GO" id="GO:0016433">
    <property type="term" value="F:rRNA (adenine) methyltransferase activity"/>
    <property type="evidence" value="ECO:0007669"/>
    <property type="project" value="TreeGrafter"/>
</dbReference>
<keyword evidence="3" id="KW-0949">S-adenosyl-L-methionine</keyword>
<dbReference type="GO" id="GO:0005730">
    <property type="term" value="C:nucleolus"/>
    <property type="evidence" value="ECO:0007669"/>
    <property type="project" value="TreeGrafter"/>
</dbReference>
<keyword evidence="2" id="KW-0808">Transferase</keyword>
<organism evidence="5">
    <name type="scientific">Kwoniella pini CBS 10737</name>
    <dbReference type="NCBI Taxonomy" id="1296096"/>
    <lineage>
        <taxon>Eukaryota</taxon>
        <taxon>Fungi</taxon>
        <taxon>Dikarya</taxon>
        <taxon>Basidiomycota</taxon>
        <taxon>Agaricomycotina</taxon>
        <taxon>Tremellomycetes</taxon>
        <taxon>Tremellales</taxon>
        <taxon>Cryptococcaceae</taxon>
        <taxon>Kwoniella</taxon>
    </lineage>
</organism>
<reference evidence="6" key="2">
    <citation type="submission" date="2013-07" db="EMBL/GenBank/DDBJ databases">
        <authorList>
            <consortium name="The Broad Institute Genome Sequencing Platform"/>
            <person name="Cuomo C."/>
            <person name="Litvintseva A."/>
            <person name="Chen Y."/>
            <person name="Heitman J."/>
            <person name="Sun S."/>
            <person name="Springer D."/>
            <person name="Dromer F."/>
            <person name="Young S.K."/>
            <person name="Zeng Q."/>
            <person name="Gargeya S."/>
            <person name="Fitzgerald M."/>
            <person name="Abouelleil A."/>
            <person name="Alvarado L."/>
            <person name="Berlin A.M."/>
            <person name="Chapman S.B."/>
            <person name="Dewar J."/>
            <person name="Goldberg J."/>
            <person name="Griggs A."/>
            <person name="Gujja S."/>
            <person name="Hansen M."/>
            <person name="Howarth C."/>
            <person name="Imamovic A."/>
            <person name="Larimer J."/>
            <person name="McCowan C."/>
            <person name="Murphy C."/>
            <person name="Pearson M."/>
            <person name="Priest M."/>
            <person name="Roberts A."/>
            <person name="Saif S."/>
            <person name="Shea T."/>
            <person name="Sykes S."/>
            <person name="Wortman J."/>
            <person name="Nusbaum C."/>
            <person name="Birren B."/>
        </authorList>
    </citation>
    <scope>NUCLEOTIDE SEQUENCE</scope>
    <source>
        <strain evidence="6">CBS 10737</strain>
    </source>
</reference>
<dbReference type="EMBL" id="CP144528">
    <property type="protein sequence ID" value="WWC73234.1"/>
    <property type="molecule type" value="Genomic_DNA"/>
</dbReference>
<evidence type="ECO:0000313" key="5">
    <source>
        <dbReference type="EMBL" id="OCF48476.1"/>
    </source>
</evidence>
<reference evidence="5" key="3">
    <citation type="submission" date="2016-07" db="EMBL/GenBank/DDBJ databases">
        <title>Evolution of pathogenesis and genome organization in the Tremellales.</title>
        <authorList>
            <person name="Cuomo C."/>
            <person name="Litvintseva A."/>
            <person name="Heitman J."/>
            <person name="Chen Y."/>
            <person name="Sun S."/>
            <person name="Springer D."/>
            <person name="Dromer F."/>
            <person name="Young S."/>
            <person name="Zeng Q."/>
            <person name="Chapman S."/>
            <person name="Gujja S."/>
            <person name="Saif S."/>
            <person name="Birren B."/>
        </authorList>
    </citation>
    <scope>NUCLEOTIDE SEQUENCE</scope>
    <source>
        <strain evidence="5">CBS 10737</strain>
    </source>
</reference>
<keyword evidence="1" id="KW-0489">Methyltransferase</keyword>
<dbReference type="RefSeq" id="XP_019009695.1">
    <property type="nucleotide sequence ID" value="XM_019156977.1"/>
</dbReference>
<dbReference type="STRING" id="1296096.A0A1B9HYX8"/>
<reference evidence="6" key="4">
    <citation type="submission" date="2024-02" db="EMBL/GenBank/DDBJ databases">
        <title>Comparative genomics of Cryptococcus and Kwoniella reveals pathogenesis evolution and contrasting modes of karyotype evolution via chromosome fusion or intercentromeric recombination.</title>
        <authorList>
            <person name="Coelho M.A."/>
            <person name="David-Palma M."/>
            <person name="Shea T."/>
            <person name="Bowers K."/>
            <person name="McGinley-Smith S."/>
            <person name="Mohammad A.W."/>
            <person name="Gnirke A."/>
            <person name="Yurkov A.M."/>
            <person name="Nowrousian M."/>
            <person name="Sun S."/>
            <person name="Cuomo C.A."/>
            <person name="Heitman J."/>
        </authorList>
    </citation>
    <scope>NUCLEOTIDE SEQUENCE</scope>
    <source>
        <strain evidence="6">CBS 10737</strain>
    </source>
</reference>
<dbReference type="KEGG" id="kpin:30173624"/>
<name>A0A1B9HYX8_9TREE</name>
<evidence type="ECO:0000256" key="1">
    <source>
        <dbReference type="ARBA" id="ARBA00022603"/>
    </source>
</evidence>
<proteinExistence type="predicted"/>
<dbReference type="PANTHER" id="PTHR21008:SF1">
    <property type="entry name" value="25S RRNA (ADENINE(2142)-N(1))-METHYLTRANSFERASE"/>
    <property type="match status" value="1"/>
</dbReference>
<accession>A0A1B9HYX8</accession>
<dbReference type="EMBL" id="KI894013">
    <property type="protein sequence ID" value="OCF48476.1"/>
    <property type="molecule type" value="Genomic_DNA"/>
</dbReference>
<dbReference type="GeneID" id="30173624"/>
<reference evidence="5" key="1">
    <citation type="submission" date="2013-07" db="EMBL/GenBank/DDBJ databases">
        <title>The Genome Sequence of Cryptococcus pinus CBS10737.</title>
        <authorList>
            <consortium name="The Broad Institute Genome Sequencing Platform"/>
            <person name="Cuomo C."/>
            <person name="Litvintseva A."/>
            <person name="Chen Y."/>
            <person name="Heitman J."/>
            <person name="Sun S."/>
            <person name="Springer D."/>
            <person name="Dromer F."/>
            <person name="Young S.K."/>
            <person name="Zeng Q."/>
            <person name="Gargeya S."/>
            <person name="Fitzgerald M."/>
            <person name="Abouelleil A."/>
            <person name="Alvarado L."/>
            <person name="Berlin A.M."/>
            <person name="Chapman S.B."/>
            <person name="Dewar J."/>
            <person name="Goldberg J."/>
            <person name="Griggs A."/>
            <person name="Gujja S."/>
            <person name="Hansen M."/>
            <person name="Howarth C."/>
            <person name="Imamovic A."/>
            <person name="Larimer J."/>
            <person name="McCowan C."/>
            <person name="Murphy C."/>
            <person name="Pearson M."/>
            <person name="Priest M."/>
            <person name="Roberts A."/>
            <person name="Saif S."/>
            <person name="Shea T."/>
            <person name="Sykes S."/>
            <person name="Wortman J."/>
            <person name="Nusbaum C."/>
            <person name="Birren B."/>
        </authorList>
    </citation>
    <scope>NUCLEOTIDE SEQUENCE [LARGE SCALE GENOMIC DNA]</scope>
    <source>
        <strain evidence="5">CBS 10737</strain>
    </source>
</reference>
<feature type="region of interest" description="Disordered" evidence="4">
    <location>
        <begin position="21"/>
        <end position="55"/>
    </location>
</feature>
<evidence type="ECO:0008006" key="8">
    <source>
        <dbReference type="Google" id="ProtNLM"/>
    </source>
</evidence>
<evidence type="ECO:0000256" key="2">
    <source>
        <dbReference type="ARBA" id="ARBA00022679"/>
    </source>
</evidence>
<sequence length="297" mass="32302">MGGNKARRLRKLPISASAFDDRAGFSTSKSSSADAPSHTGSDFRSRKKGSQRSVVSRKVTQSTISRFHTLLKRQAVLKRILKSASTKNESVVTIEEELASIAQEIDALGGLTAYQVASTLGQSSERGGDSSKVLVKWLEEIGLKQQAISEATKLHMLEIGALVPTNFASCSRWIQNNPIDLHSQHPNILEQDFFDRPLPSKEEEAFDIVSCSLVLNFVSSPVERGKKNAATHPQTAEDGFYFGSAVPGVASTLSDKLTLFIPDVASCASQEANSDKWRKKAVLEDGPKKNNFAILLP</sequence>
<feature type="compositionally biased region" description="Low complexity" evidence="4">
    <location>
        <begin position="24"/>
        <end position="37"/>
    </location>
</feature>
<dbReference type="AlphaFoldDB" id="A0A1B9HYX8"/>